<sequence>MRHPDQTRHTIARLFQVAFWLLLLLAFALYFSGYLERRDHPNQHLALVQADGPAEVVLQRNRSGHYIAPGLINGHPVVFLLDTGATTISVPETVARQVQLQPGRSNRVTTASGVIDVYQTELKTVQLGNIRLENVQAHINPHMPSDLVLLGMSFMKNLEMTQRDGTLTLRIP</sequence>
<dbReference type="NCBIfam" id="TIGR02281">
    <property type="entry name" value="clan_AA_DTGA"/>
    <property type="match status" value="1"/>
</dbReference>
<keyword evidence="1" id="KW-0812">Transmembrane</keyword>
<reference evidence="2 3" key="1">
    <citation type="submission" date="2019-09" db="EMBL/GenBank/DDBJ databases">
        <title>Nitrincola iocasae sp. nov., a bacterium isolated from the sediment collected at a cold seep field in South China Sea.</title>
        <authorList>
            <person name="Zhang H."/>
            <person name="Wang H."/>
            <person name="Li C."/>
        </authorList>
    </citation>
    <scope>NUCLEOTIDE SEQUENCE [LARGE SCALE GENOMIC DNA]</scope>
    <source>
        <strain evidence="2 3">KXZD1103</strain>
    </source>
</reference>
<keyword evidence="1" id="KW-1133">Transmembrane helix</keyword>
<dbReference type="InterPro" id="IPR034122">
    <property type="entry name" value="Retropepsin-like_bacterial"/>
</dbReference>
<organism evidence="2 3">
    <name type="scientific">Nitrincola iocasae</name>
    <dbReference type="NCBI Taxonomy" id="2614693"/>
    <lineage>
        <taxon>Bacteria</taxon>
        <taxon>Pseudomonadati</taxon>
        <taxon>Pseudomonadota</taxon>
        <taxon>Gammaproteobacteria</taxon>
        <taxon>Oceanospirillales</taxon>
        <taxon>Oceanospirillaceae</taxon>
        <taxon>Nitrincola</taxon>
    </lineage>
</organism>
<protein>
    <submittedName>
        <fullName evidence="2">TIGR02281 family clan AA aspartic protease</fullName>
        <ecNumber evidence="2">3.4.23.-</ecNumber>
    </submittedName>
</protein>
<dbReference type="SUPFAM" id="SSF50630">
    <property type="entry name" value="Acid proteases"/>
    <property type="match status" value="1"/>
</dbReference>
<accession>A0A5J6LC41</accession>
<dbReference type="RefSeq" id="WP_151054219.1">
    <property type="nucleotide sequence ID" value="NZ_CP044222.1"/>
</dbReference>
<dbReference type="InterPro" id="IPR011969">
    <property type="entry name" value="Clan_AA_Asp_peptidase_C"/>
</dbReference>
<keyword evidence="1" id="KW-0472">Membrane</keyword>
<dbReference type="KEGG" id="nik:F5I99_06405"/>
<dbReference type="InterPro" id="IPR001969">
    <property type="entry name" value="Aspartic_peptidase_AS"/>
</dbReference>
<keyword evidence="2" id="KW-0645">Protease</keyword>
<evidence type="ECO:0000313" key="2">
    <source>
        <dbReference type="EMBL" id="QEW06157.1"/>
    </source>
</evidence>
<dbReference type="CDD" id="cd05483">
    <property type="entry name" value="retropepsin_like_bacteria"/>
    <property type="match status" value="1"/>
</dbReference>
<keyword evidence="3" id="KW-1185">Reference proteome</keyword>
<dbReference type="EC" id="3.4.23.-" evidence="2"/>
<dbReference type="Gene3D" id="2.40.70.10">
    <property type="entry name" value="Acid Proteases"/>
    <property type="match status" value="1"/>
</dbReference>
<evidence type="ECO:0000313" key="3">
    <source>
        <dbReference type="Proteomes" id="UP000325606"/>
    </source>
</evidence>
<gene>
    <name evidence="2" type="ORF">F5I99_06405</name>
</gene>
<dbReference type="PROSITE" id="PS00141">
    <property type="entry name" value="ASP_PROTEASE"/>
    <property type="match status" value="1"/>
</dbReference>
<dbReference type="GO" id="GO:0004190">
    <property type="term" value="F:aspartic-type endopeptidase activity"/>
    <property type="evidence" value="ECO:0007669"/>
    <property type="project" value="InterPro"/>
</dbReference>
<proteinExistence type="predicted"/>
<evidence type="ECO:0000256" key="1">
    <source>
        <dbReference type="SAM" id="Phobius"/>
    </source>
</evidence>
<feature type="transmembrane region" description="Helical" evidence="1">
    <location>
        <begin position="12"/>
        <end position="35"/>
    </location>
</feature>
<dbReference type="EMBL" id="CP044222">
    <property type="protein sequence ID" value="QEW06157.1"/>
    <property type="molecule type" value="Genomic_DNA"/>
</dbReference>
<keyword evidence="2" id="KW-0378">Hydrolase</keyword>
<dbReference type="AlphaFoldDB" id="A0A5J6LC41"/>
<dbReference type="Proteomes" id="UP000325606">
    <property type="component" value="Chromosome"/>
</dbReference>
<dbReference type="GO" id="GO:0006508">
    <property type="term" value="P:proteolysis"/>
    <property type="evidence" value="ECO:0007669"/>
    <property type="project" value="UniProtKB-KW"/>
</dbReference>
<name>A0A5J6LC41_9GAMM</name>
<dbReference type="InterPro" id="IPR021109">
    <property type="entry name" value="Peptidase_aspartic_dom_sf"/>
</dbReference>
<dbReference type="Pfam" id="PF13975">
    <property type="entry name" value="gag-asp_proteas"/>
    <property type="match status" value="1"/>
</dbReference>